<name>A0AA39TZH5_9AGAR</name>
<evidence type="ECO:0000313" key="1">
    <source>
        <dbReference type="EMBL" id="KAK0474267.1"/>
    </source>
</evidence>
<dbReference type="EMBL" id="JAUEPR010000028">
    <property type="protein sequence ID" value="KAK0474267.1"/>
    <property type="molecule type" value="Genomic_DNA"/>
</dbReference>
<dbReference type="AlphaFoldDB" id="A0AA39TZH5"/>
<keyword evidence="2" id="KW-1185">Reference proteome</keyword>
<gene>
    <name evidence="1" type="ORF">IW261DRAFT_1423140</name>
</gene>
<comment type="caution">
    <text evidence="1">The sequence shown here is derived from an EMBL/GenBank/DDBJ whole genome shotgun (WGS) entry which is preliminary data.</text>
</comment>
<evidence type="ECO:0000313" key="2">
    <source>
        <dbReference type="Proteomes" id="UP001175227"/>
    </source>
</evidence>
<protein>
    <submittedName>
        <fullName evidence="1">Uncharacterized protein</fullName>
    </submittedName>
</protein>
<organism evidence="1 2">
    <name type="scientific">Armillaria novae-zelandiae</name>
    <dbReference type="NCBI Taxonomy" id="153914"/>
    <lineage>
        <taxon>Eukaryota</taxon>
        <taxon>Fungi</taxon>
        <taxon>Dikarya</taxon>
        <taxon>Basidiomycota</taxon>
        <taxon>Agaricomycotina</taxon>
        <taxon>Agaricomycetes</taxon>
        <taxon>Agaricomycetidae</taxon>
        <taxon>Agaricales</taxon>
        <taxon>Marasmiineae</taxon>
        <taxon>Physalacriaceae</taxon>
        <taxon>Armillaria</taxon>
    </lineage>
</organism>
<accession>A0AA39TZH5</accession>
<reference evidence="1" key="1">
    <citation type="submission" date="2023-06" db="EMBL/GenBank/DDBJ databases">
        <authorList>
            <consortium name="Lawrence Berkeley National Laboratory"/>
            <person name="Ahrendt S."/>
            <person name="Sahu N."/>
            <person name="Indic B."/>
            <person name="Wong-Bajracharya J."/>
            <person name="Merenyi Z."/>
            <person name="Ke H.-M."/>
            <person name="Monk M."/>
            <person name="Kocsube S."/>
            <person name="Drula E."/>
            <person name="Lipzen A."/>
            <person name="Balint B."/>
            <person name="Henrissat B."/>
            <person name="Andreopoulos B."/>
            <person name="Martin F.M."/>
            <person name="Harder C.B."/>
            <person name="Rigling D."/>
            <person name="Ford K.L."/>
            <person name="Foster G.D."/>
            <person name="Pangilinan J."/>
            <person name="Papanicolaou A."/>
            <person name="Barry K."/>
            <person name="LaButti K."/>
            <person name="Viragh M."/>
            <person name="Koriabine M."/>
            <person name="Yan M."/>
            <person name="Riley R."/>
            <person name="Champramary S."/>
            <person name="Plett K.L."/>
            <person name="Tsai I.J."/>
            <person name="Slot J."/>
            <person name="Sipos G."/>
            <person name="Plett J."/>
            <person name="Nagy L.G."/>
            <person name="Grigoriev I.V."/>
        </authorList>
    </citation>
    <scope>NUCLEOTIDE SEQUENCE</scope>
    <source>
        <strain evidence="1">ICMP 16352</strain>
    </source>
</reference>
<proteinExistence type="predicted"/>
<sequence length="220" mass="24794">MAMATIAARAEGHRFSEDIRLFPVDFSVGASPGNLVGKDNTHHAHTYENRQGCPQHNLVVEEFSVNASSVERGALLKSMNRRPPNLEALPHRLIPGLSPDIPFHVTEGLDAPRGTRVCTGLPHRKGQYEVVAIFYTPDDRLILAIKHVHPLRQCNPRTSAKKCTSRPTPYRWREPASDQDFVLPDLHHSTTEHPPPVWYLPALPFGSGMQFYEYKHRSLN</sequence>
<dbReference type="Proteomes" id="UP001175227">
    <property type="component" value="Unassembled WGS sequence"/>
</dbReference>